<accession>A0AAD8K4F2</accession>
<dbReference type="InterPro" id="IPR000270">
    <property type="entry name" value="PB1_dom"/>
</dbReference>
<dbReference type="InterPro" id="IPR053793">
    <property type="entry name" value="PB1-like"/>
</dbReference>
<sequence length="369" mass="41906">MTGSDSLCGACKFLRRKCVTSCVFAPYFCDEHGPDRFAAIHKVYGVSNVSKLLSDLSACERADAVSSIVYEAQARIRDPIYGCVSLISVLQQQVFSLQTQIANLQAQDIHNRFQLSINTYKFDQFSMYENNQINSILNEGERSFSSFQEDSENDVADNVNDTANTENDEMREISITKKLKIFQGNELSSAMVMNDKKRRRLEGRPKNGPIQLSIEEVEEQFGKTMEEAADALGVSRCTLRRWWNKHTELCRKPWQGPKQMKGSKTDENVMNRALIQGPSDGNINQNMVTIKAEYAGEKIVFRLPILQVGTFATLKNEISTEFELSPDSYKLKYLDENEDLIRLSSDKDINYCIQNLRTKVVRVVVLTSP</sequence>
<feature type="domain" description="PB1" evidence="3">
    <location>
        <begin position="287"/>
        <end position="368"/>
    </location>
</feature>
<dbReference type="AlphaFoldDB" id="A0AAD8K4F2"/>
<dbReference type="InterPro" id="IPR004883">
    <property type="entry name" value="LOB"/>
</dbReference>
<dbReference type="Pfam" id="PF00564">
    <property type="entry name" value="PB1"/>
    <property type="match status" value="1"/>
</dbReference>
<evidence type="ECO:0000256" key="1">
    <source>
        <dbReference type="ARBA" id="ARBA00005474"/>
    </source>
</evidence>
<evidence type="ECO:0000313" key="4">
    <source>
        <dbReference type="EMBL" id="KAK1416195.1"/>
    </source>
</evidence>
<organism evidence="4 5">
    <name type="scientific">Tagetes erecta</name>
    <name type="common">African marigold</name>
    <dbReference type="NCBI Taxonomy" id="13708"/>
    <lineage>
        <taxon>Eukaryota</taxon>
        <taxon>Viridiplantae</taxon>
        <taxon>Streptophyta</taxon>
        <taxon>Embryophyta</taxon>
        <taxon>Tracheophyta</taxon>
        <taxon>Spermatophyta</taxon>
        <taxon>Magnoliopsida</taxon>
        <taxon>eudicotyledons</taxon>
        <taxon>Gunneridae</taxon>
        <taxon>Pentapetalae</taxon>
        <taxon>asterids</taxon>
        <taxon>campanulids</taxon>
        <taxon>Asterales</taxon>
        <taxon>Asteraceae</taxon>
        <taxon>Asteroideae</taxon>
        <taxon>Heliantheae alliance</taxon>
        <taxon>Tageteae</taxon>
        <taxon>Tagetes</taxon>
    </lineage>
</organism>
<evidence type="ECO:0000259" key="2">
    <source>
        <dbReference type="PROSITE" id="PS50891"/>
    </source>
</evidence>
<dbReference type="GO" id="GO:0045893">
    <property type="term" value="P:positive regulation of DNA-templated transcription"/>
    <property type="evidence" value="ECO:0007669"/>
    <property type="project" value="TreeGrafter"/>
</dbReference>
<feature type="domain" description="LOB" evidence="2">
    <location>
        <begin position="6"/>
        <end position="108"/>
    </location>
</feature>
<evidence type="ECO:0000313" key="5">
    <source>
        <dbReference type="Proteomes" id="UP001229421"/>
    </source>
</evidence>
<gene>
    <name evidence="4" type="ORF">QVD17_31984</name>
</gene>
<dbReference type="PANTHER" id="PTHR31529:SF23">
    <property type="entry name" value="LOB DOMAIN-CONTAINING PROTEIN 16"/>
    <property type="match status" value="1"/>
</dbReference>
<protein>
    <submittedName>
        <fullName evidence="4">Uncharacterized protein</fullName>
    </submittedName>
</protein>
<reference evidence="4" key="1">
    <citation type="journal article" date="2023" name="bioRxiv">
        <title>Improved chromosome-level genome assembly for marigold (Tagetes erecta).</title>
        <authorList>
            <person name="Jiang F."/>
            <person name="Yuan L."/>
            <person name="Wang S."/>
            <person name="Wang H."/>
            <person name="Xu D."/>
            <person name="Wang A."/>
            <person name="Fan W."/>
        </authorList>
    </citation>
    <scope>NUCLEOTIDE SEQUENCE</scope>
    <source>
        <strain evidence="4">WSJ</strain>
        <tissue evidence="4">Leaf</tissue>
    </source>
</reference>
<comment type="caution">
    <text evidence="4">The sequence shown here is derived from an EMBL/GenBank/DDBJ whole genome shotgun (WGS) entry which is preliminary data.</text>
</comment>
<dbReference type="GO" id="GO:0009755">
    <property type="term" value="P:hormone-mediated signaling pathway"/>
    <property type="evidence" value="ECO:0007669"/>
    <property type="project" value="TreeGrafter"/>
</dbReference>
<dbReference type="SMART" id="SM00666">
    <property type="entry name" value="PB1"/>
    <property type="match status" value="1"/>
</dbReference>
<name>A0AAD8K4F2_TARER</name>
<proteinExistence type="inferred from homology"/>
<dbReference type="GO" id="GO:0005634">
    <property type="term" value="C:nucleus"/>
    <property type="evidence" value="ECO:0007669"/>
    <property type="project" value="TreeGrafter"/>
</dbReference>
<dbReference type="PROSITE" id="PS50891">
    <property type="entry name" value="LOB"/>
    <property type="match status" value="1"/>
</dbReference>
<dbReference type="PANTHER" id="PTHR31529">
    <property type="entry name" value="LOB DOMAIN CONTAINING PROTEIN"/>
    <property type="match status" value="1"/>
</dbReference>
<evidence type="ECO:0000259" key="3">
    <source>
        <dbReference type="PROSITE" id="PS51745"/>
    </source>
</evidence>
<dbReference type="EMBL" id="JAUHHV010000008">
    <property type="protein sequence ID" value="KAK1416195.1"/>
    <property type="molecule type" value="Genomic_DNA"/>
</dbReference>
<dbReference type="SUPFAM" id="SSF54277">
    <property type="entry name" value="CAD &amp; PB1 domains"/>
    <property type="match status" value="1"/>
</dbReference>
<keyword evidence="5" id="KW-1185">Reference proteome</keyword>
<dbReference type="Proteomes" id="UP001229421">
    <property type="component" value="Unassembled WGS sequence"/>
</dbReference>
<dbReference type="PROSITE" id="PS51745">
    <property type="entry name" value="PB1"/>
    <property type="match status" value="1"/>
</dbReference>
<dbReference type="Gene3D" id="3.10.20.90">
    <property type="entry name" value="Phosphatidylinositol 3-kinase Catalytic Subunit, Chain A, domain 1"/>
    <property type="match status" value="1"/>
</dbReference>
<comment type="similarity">
    <text evidence="1">Belongs to the LOB domain-containing protein family.</text>
</comment>
<dbReference type="CDD" id="cd05992">
    <property type="entry name" value="PB1"/>
    <property type="match status" value="1"/>
</dbReference>
<dbReference type="Pfam" id="PF03195">
    <property type="entry name" value="LOB"/>
    <property type="match status" value="1"/>
</dbReference>